<sequence length="224" mass="25212">MDFDHPIRTLRLGTVQANAKRVISRNITQSAEVRSVLVQGIRSCFQQVAKQASMAKRTLQCAISLCFESLSARKIDEMDKSILRELCSDFTVEEIAAFNDSTNQQIVGKGHNQEHEPDSRSMYNEQEPSLQILLNAIMNTTQPGAKANMRKITANMELAREFFNRINLFGVSDPPTKPPYPASAIAQTVANQFYVELKKHYKNGSLELCRKLMTTRTIVADDTL</sequence>
<evidence type="ECO:0000313" key="2">
    <source>
        <dbReference type="Proteomes" id="UP000723463"/>
    </source>
</evidence>
<organism evidence="1 2">
    <name type="scientific">Mortierella hygrophila</name>
    <dbReference type="NCBI Taxonomy" id="979708"/>
    <lineage>
        <taxon>Eukaryota</taxon>
        <taxon>Fungi</taxon>
        <taxon>Fungi incertae sedis</taxon>
        <taxon>Mucoromycota</taxon>
        <taxon>Mortierellomycotina</taxon>
        <taxon>Mortierellomycetes</taxon>
        <taxon>Mortierellales</taxon>
        <taxon>Mortierellaceae</taxon>
        <taxon>Mortierella</taxon>
    </lineage>
</organism>
<accession>A0A9P6EWG5</accession>
<reference evidence="1" key="1">
    <citation type="journal article" date="2020" name="Fungal Divers.">
        <title>Resolving the Mortierellaceae phylogeny through synthesis of multi-gene phylogenetics and phylogenomics.</title>
        <authorList>
            <person name="Vandepol N."/>
            <person name="Liber J."/>
            <person name="Desiro A."/>
            <person name="Na H."/>
            <person name="Kennedy M."/>
            <person name="Barry K."/>
            <person name="Grigoriev I.V."/>
            <person name="Miller A.N."/>
            <person name="O'Donnell K."/>
            <person name="Stajich J.E."/>
            <person name="Bonito G."/>
        </authorList>
    </citation>
    <scope>NUCLEOTIDE SEQUENCE</scope>
    <source>
        <strain evidence="1">NRRL 2591</strain>
    </source>
</reference>
<evidence type="ECO:0000313" key="1">
    <source>
        <dbReference type="EMBL" id="KAF9536896.1"/>
    </source>
</evidence>
<keyword evidence="2" id="KW-1185">Reference proteome</keyword>
<dbReference type="Proteomes" id="UP000723463">
    <property type="component" value="Unassembled WGS sequence"/>
</dbReference>
<proteinExistence type="predicted"/>
<comment type="caution">
    <text evidence="1">The sequence shown here is derived from an EMBL/GenBank/DDBJ whole genome shotgun (WGS) entry which is preliminary data.</text>
</comment>
<dbReference type="EMBL" id="JAAAXW010000517">
    <property type="protein sequence ID" value="KAF9536896.1"/>
    <property type="molecule type" value="Genomic_DNA"/>
</dbReference>
<dbReference type="AlphaFoldDB" id="A0A9P6EWG5"/>
<gene>
    <name evidence="1" type="ORF">EC957_009428</name>
</gene>
<protein>
    <submittedName>
        <fullName evidence="1">Uncharacterized protein</fullName>
    </submittedName>
</protein>
<name>A0A9P6EWG5_9FUNG</name>